<dbReference type="STRING" id="284577.SAMN05216571_10831"/>
<reference evidence="1 2" key="1">
    <citation type="submission" date="2016-10" db="EMBL/GenBank/DDBJ databases">
        <authorList>
            <person name="de Groot N.N."/>
        </authorList>
    </citation>
    <scope>NUCLEOTIDE SEQUENCE [LARGE SCALE GENOMIC DNA]</scope>
    <source>
        <strain evidence="1 2">BH539</strain>
    </source>
</reference>
<sequence length="205" mass="23032">MSMDHDYARRKLTTLLRDVNNYTADEFWRQMSRIAAGATGQAHAEDLKAERDALAFQNKNREGLVRRAIEKEEQYDALAAHVEAQTAELSACQSILYQLARAGEVTPQYADDAKRVLSQKPPTSLDRRDARVAAKAMREIAEWMDPDSEKFSGPTYHEAEMIGMEISGPTFCSDARRCMKAGNRAFLEAARIWEYNSHQAEAGAA</sequence>
<evidence type="ECO:0000313" key="1">
    <source>
        <dbReference type="EMBL" id="SDG27651.1"/>
    </source>
</evidence>
<dbReference type="AlphaFoldDB" id="A0A1G7SXE0"/>
<keyword evidence="2" id="KW-1185">Reference proteome</keyword>
<evidence type="ECO:0000313" key="2">
    <source>
        <dbReference type="Proteomes" id="UP000198641"/>
    </source>
</evidence>
<name>A0A1G7SXE0_9GAMM</name>
<accession>A0A1G7SXE0</accession>
<gene>
    <name evidence="1" type="ORF">SAMN05216571_10831</name>
</gene>
<dbReference type="Proteomes" id="UP000198641">
    <property type="component" value="Unassembled WGS sequence"/>
</dbReference>
<protein>
    <submittedName>
        <fullName evidence="1">Uncharacterized protein</fullName>
    </submittedName>
</protein>
<proteinExistence type="predicted"/>
<dbReference type="EMBL" id="FNCI01000008">
    <property type="protein sequence ID" value="SDG27651.1"/>
    <property type="molecule type" value="Genomic_DNA"/>
</dbReference>
<organism evidence="1 2">
    <name type="scientific">Onishia taeanensis</name>
    <dbReference type="NCBI Taxonomy" id="284577"/>
    <lineage>
        <taxon>Bacteria</taxon>
        <taxon>Pseudomonadati</taxon>
        <taxon>Pseudomonadota</taxon>
        <taxon>Gammaproteobacteria</taxon>
        <taxon>Oceanospirillales</taxon>
        <taxon>Halomonadaceae</taxon>
        <taxon>Onishia</taxon>
    </lineage>
</organism>